<dbReference type="GO" id="GO:0003824">
    <property type="term" value="F:catalytic activity"/>
    <property type="evidence" value="ECO:0007669"/>
    <property type="project" value="InterPro"/>
</dbReference>
<protein>
    <recommendedName>
        <fullName evidence="1">Endonuclease/exonuclease/phosphatase domain-containing protein</fullName>
    </recommendedName>
</protein>
<dbReference type="InterPro" id="IPR036691">
    <property type="entry name" value="Endo/exonu/phosph_ase_sf"/>
</dbReference>
<dbReference type="Pfam" id="PF14529">
    <property type="entry name" value="Exo_endo_phos_2"/>
    <property type="match status" value="1"/>
</dbReference>
<evidence type="ECO:0000313" key="2">
    <source>
        <dbReference type="EMBL" id="KAH7932019.1"/>
    </source>
</evidence>
<sequence length="202" mass="22420">MWGSRTCSSRGRDLVDVIHQLGLQVLNTGSFNFVRKTGRPSCTTIDVSLASEGDRYDWATQPDSWRSDHLPIVITPAGGKIPRTRQCRTVDWRAFRQQLKDAPEDQDYLDLVAAAAQAAAIQSWVPENHPVPDLRHLNLRAARRRAERSQARGGAKAWWLLGSLVIGPMARQPVLAVAICSGTSEQELAEWLADRFTALPLA</sequence>
<reference evidence="2" key="2">
    <citation type="submission" date="2021-09" db="EMBL/GenBank/DDBJ databases">
        <authorList>
            <person name="Jia N."/>
            <person name="Wang J."/>
            <person name="Shi W."/>
            <person name="Du L."/>
            <person name="Sun Y."/>
            <person name="Zhan W."/>
            <person name="Jiang J."/>
            <person name="Wang Q."/>
            <person name="Zhang B."/>
            <person name="Ji P."/>
            <person name="Sakyi L.B."/>
            <person name="Cui X."/>
            <person name="Yuan T."/>
            <person name="Jiang B."/>
            <person name="Yang W."/>
            <person name="Lam T.T.-Y."/>
            <person name="Chang Q."/>
            <person name="Ding S."/>
            <person name="Wang X."/>
            <person name="Zhu J."/>
            <person name="Ruan X."/>
            <person name="Zhao L."/>
            <person name="Wei J."/>
            <person name="Que T."/>
            <person name="Du C."/>
            <person name="Cheng J."/>
            <person name="Dai P."/>
            <person name="Han X."/>
            <person name="Huang E."/>
            <person name="Gao Y."/>
            <person name="Liu J."/>
            <person name="Shao H."/>
            <person name="Ye R."/>
            <person name="Li L."/>
            <person name="Wei W."/>
            <person name="Wang X."/>
            <person name="Wang C."/>
            <person name="Huo Q."/>
            <person name="Li W."/>
            <person name="Guo W."/>
            <person name="Chen H."/>
            <person name="Chen S."/>
            <person name="Zhou L."/>
            <person name="Zhou L."/>
            <person name="Ni X."/>
            <person name="Tian J."/>
            <person name="Zhou Y."/>
            <person name="Sheng Y."/>
            <person name="Liu T."/>
            <person name="Pan Y."/>
            <person name="Xia L."/>
            <person name="Li J."/>
            <person name="Zhao F."/>
            <person name="Cao W."/>
        </authorList>
    </citation>
    <scope>NUCLEOTIDE SEQUENCE</scope>
    <source>
        <strain evidence="2">Rsan-2018</strain>
        <tissue evidence="2">Larvae</tissue>
    </source>
</reference>
<dbReference type="Gene3D" id="3.60.10.10">
    <property type="entry name" value="Endonuclease/exonuclease/phosphatase"/>
    <property type="match status" value="1"/>
</dbReference>
<evidence type="ECO:0000259" key="1">
    <source>
        <dbReference type="Pfam" id="PF14529"/>
    </source>
</evidence>
<reference evidence="2" key="1">
    <citation type="journal article" date="2020" name="Cell">
        <title>Large-Scale Comparative Analyses of Tick Genomes Elucidate Their Genetic Diversity and Vector Capacities.</title>
        <authorList>
            <consortium name="Tick Genome and Microbiome Consortium (TIGMIC)"/>
            <person name="Jia N."/>
            <person name="Wang J."/>
            <person name="Shi W."/>
            <person name="Du L."/>
            <person name="Sun Y."/>
            <person name="Zhan W."/>
            <person name="Jiang J.F."/>
            <person name="Wang Q."/>
            <person name="Zhang B."/>
            <person name="Ji P."/>
            <person name="Bell-Sakyi L."/>
            <person name="Cui X.M."/>
            <person name="Yuan T.T."/>
            <person name="Jiang B.G."/>
            <person name="Yang W.F."/>
            <person name="Lam T.T."/>
            <person name="Chang Q.C."/>
            <person name="Ding S.J."/>
            <person name="Wang X.J."/>
            <person name="Zhu J.G."/>
            <person name="Ruan X.D."/>
            <person name="Zhao L."/>
            <person name="Wei J.T."/>
            <person name="Ye R.Z."/>
            <person name="Que T.C."/>
            <person name="Du C.H."/>
            <person name="Zhou Y.H."/>
            <person name="Cheng J.X."/>
            <person name="Dai P.F."/>
            <person name="Guo W.B."/>
            <person name="Han X.H."/>
            <person name="Huang E.J."/>
            <person name="Li L.F."/>
            <person name="Wei W."/>
            <person name="Gao Y.C."/>
            <person name="Liu J.Z."/>
            <person name="Shao H.Z."/>
            <person name="Wang X."/>
            <person name="Wang C.C."/>
            <person name="Yang T.C."/>
            <person name="Huo Q.B."/>
            <person name="Li W."/>
            <person name="Chen H.Y."/>
            <person name="Chen S.E."/>
            <person name="Zhou L.G."/>
            <person name="Ni X.B."/>
            <person name="Tian J.H."/>
            <person name="Sheng Y."/>
            <person name="Liu T."/>
            <person name="Pan Y.S."/>
            <person name="Xia L.Y."/>
            <person name="Li J."/>
            <person name="Zhao F."/>
            <person name="Cao W.C."/>
        </authorList>
    </citation>
    <scope>NUCLEOTIDE SEQUENCE</scope>
    <source>
        <strain evidence="2">Rsan-2018</strain>
    </source>
</reference>
<gene>
    <name evidence="2" type="ORF">HPB52_025001</name>
</gene>
<name>A0A9D4SMA2_RHISA</name>
<organism evidence="2 3">
    <name type="scientific">Rhipicephalus sanguineus</name>
    <name type="common">Brown dog tick</name>
    <name type="synonym">Ixodes sanguineus</name>
    <dbReference type="NCBI Taxonomy" id="34632"/>
    <lineage>
        <taxon>Eukaryota</taxon>
        <taxon>Metazoa</taxon>
        <taxon>Ecdysozoa</taxon>
        <taxon>Arthropoda</taxon>
        <taxon>Chelicerata</taxon>
        <taxon>Arachnida</taxon>
        <taxon>Acari</taxon>
        <taxon>Parasitiformes</taxon>
        <taxon>Ixodida</taxon>
        <taxon>Ixodoidea</taxon>
        <taxon>Ixodidae</taxon>
        <taxon>Rhipicephalinae</taxon>
        <taxon>Rhipicephalus</taxon>
        <taxon>Rhipicephalus</taxon>
    </lineage>
</organism>
<dbReference type="EMBL" id="JABSTV010001787">
    <property type="protein sequence ID" value="KAH7932019.1"/>
    <property type="molecule type" value="Genomic_DNA"/>
</dbReference>
<dbReference type="SUPFAM" id="SSF56219">
    <property type="entry name" value="DNase I-like"/>
    <property type="match status" value="1"/>
</dbReference>
<dbReference type="VEuPathDB" id="VectorBase:RSAN_028879"/>
<dbReference type="InterPro" id="IPR005135">
    <property type="entry name" value="Endo/exonuclease/phosphatase"/>
</dbReference>
<comment type="caution">
    <text evidence="2">The sequence shown here is derived from an EMBL/GenBank/DDBJ whole genome shotgun (WGS) entry which is preliminary data.</text>
</comment>
<evidence type="ECO:0000313" key="3">
    <source>
        <dbReference type="Proteomes" id="UP000821837"/>
    </source>
</evidence>
<accession>A0A9D4SMA2</accession>
<dbReference type="Proteomes" id="UP000821837">
    <property type="component" value="Unassembled WGS sequence"/>
</dbReference>
<proteinExistence type="predicted"/>
<dbReference type="AlphaFoldDB" id="A0A9D4SMA2"/>
<keyword evidence="3" id="KW-1185">Reference proteome</keyword>
<feature type="domain" description="Endonuclease/exonuclease/phosphatase" evidence="1">
    <location>
        <begin position="1"/>
        <end position="73"/>
    </location>
</feature>